<keyword evidence="9" id="KW-1185">Reference proteome</keyword>
<dbReference type="InterPro" id="IPR013325">
    <property type="entry name" value="RNA_pol_sigma_r2"/>
</dbReference>
<dbReference type="Gene3D" id="1.10.1740.10">
    <property type="match status" value="1"/>
</dbReference>
<proteinExistence type="inferred from homology"/>
<feature type="domain" description="RNA polymerase sigma factor 70 region 4 type 2" evidence="7">
    <location>
        <begin position="129"/>
        <end position="175"/>
    </location>
</feature>
<feature type="domain" description="RNA polymerase sigma-70 region 2" evidence="6">
    <location>
        <begin position="27"/>
        <end position="93"/>
    </location>
</feature>
<dbReference type="InterPro" id="IPR013249">
    <property type="entry name" value="RNA_pol_sigma70_r4_t2"/>
</dbReference>
<keyword evidence="2" id="KW-0805">Transcription regulation</keyword>
<comment type="similarity">
    <text evidence="1">Belongs to the sigma-70 factor family. ECF subfamily.</text>
</comment>
<keyword evidence="3" id="KW-0731">Sigma factor</keyword>
<name>A0ABZ0TP81_9SPHI</name>
<organism evidence="8 9">
    <name type="scientific">Mucilaginibacter sabulilitoris</name>
    <dbReference type="NCBI Taxonomy" id="1173583"/>
    <lineage>
        <taxon>Bacteria</taxon>
        <taxon>Pseudomonadati</taxon>
        <taxon>Bacteroidota</taxon>
        <taxon>Sphingobacteriia</taxon>
        <taxon>Sphingobacteriales</taxon>
        <taxon>Sphingobacteriaceae</taxon>
        <taxon>Mucilaginibacter</taxon>
    </lineage>
</organism>
<evidence type="ECO:0000256" key="3">
    <source>
        <dbReference type="ARBA" id="ARBA00023082"/>
    </source>
</evidence>
<dbReference type="RefSeq" id="WP_321564062.1">
    <property type="nucleotide sequence ID" value="NZ_CP139558.1"/>
</dbReference>
<evidence type="ECO:0000256" key="4">
    <source>
        <dbReference type="ARBA" id="ARBA00023125"/>
    </source>
</evidence>
<keyword evidence="5" id="KW-0804">Transcription</keyword>
<evidence type="ECO:0000313" key="9">
    <source>
        <dbReference type="Proteomes" id="UP001324380"/>
    </source>
</evidence>
<dbReference type="CDD" id="cd06171">
    <property type="entry name" value="Sigma70_r4"/>
    <property type="match status" value="1"/>
</dbReference>
<dbReference type="SUPFAM" id="SSF88659">
    <property type="entry name" value="Sigma3 and sigma4 domains of RNA polymerase sigma factors"/>
    <property type="match status" value="1"/>
</dbReference>
<keyword evidence="4" id="KW-0238">DNA-binding</keyword>
<dbReference type="InterPro" id="IPR036388">
    <property type="entry name" value="WH-like_DNA-bd_sf"/>
</dbReference>
<evidence type="ECO:0000259" key="6">
    <source>
        <dbReference type="Pfam" id="PF04542"/>
    </source>
</evidence>
<dbReference type="PANTHER" id="PTHR43133:SF8">
    <property type="entry name" value="RNA POLYMERASE SIGMA FACTOR HI_1459-RELATED"/>
    <property type="match status" value="1"/>
</dbReference>
<dbReference type="InterPro" id="IPR039425">
    <property type="entry name" value="RNA_pol_sigma-70-like"/>
</dbReference>
<dbReference type="Gene3D" id="1.10.10.10">
    <property type="entry name" value="Winged helix-like DNA-binding domain superfamily/Winged helix DNA-binding domain"/>
    <property type="match status" value="1"/>
</dbReference>
<accession>A0ABZ0TP81</accession>
<evidence type="ECO:0000256" key="2">
    <source>
        <dbReference type="ARBA" id="ARBA00023015"/>
    </source>
</evidence>
<dbReference type="NCBIfam" id="TIGR02937">
    <property type="entry name" value="sigma70-ECF"/>
    <property type="match status" value="1"/>
</dbReference>
<dbReference type="SUPFAM" id="SSF88946">
    <property type="entry name" value="Sigma2 domain of RNA polymerase sigma factors"/>
    <property type="match status" value="1"/>
</dbReference>
<evidence type="ECO:0000313" key="8">
    <source>
        <dbReference type="EMBL" id="WPU94949.1"/>
    </source>
</evidence>
<dbReference type="EMBL" id="CP139558">
    <property type="protein sequence ID" value="WPU94949.1"/>
    <property type="molecule type" value="Genomic_DNA"/>
</dbReference>
<dbReference type="InterPro" id="IPR014284">
    <property type="entry name" value="RNA_pol_sigma-70_dom"/>
</dbReference>
<sequence length="186" mass="21744">MEAIYIDKHYNLVVECKQGSRKACYELYRLYSKAMLNVAFRIVGNIGEAEDVLQEAFLDAFNKLKDFRQETTFGLWLKQIVVNRSINLLRKRRLELIELEGDHLENIPEEESEDEDDVQYQVAVVKEGIKELPDGYRVVLSLYLLEGYDHEEISQILNISENTSRTQFLRAKRKLMEILKRKGPAS</sequence>
<evidence type="ECO:0000256" key="1">
    <source>
        <dbReference type="ARBA" id="ARBA00010641"/>
    </source>
</evidence>
<dbReference type="InterPro" id="IPR013324">
    <property type="entry name" value="RNA_pol_sigma_r3/r4-like"/>
</dbReference>
<dbReference type="PANTHER" id="PTHR43133">
    <property type="entry name" value="RNA POLYMERASE ECF-TYPE SIGMA FACTO"/>
    <property type="match status" value="1"/>
</dbReference>
<evidence type="ECO:0000259" key="7">
    <source>
        <dbReference type="Pfam" id="PF08281"/>
    </source>
</evidence>
<protein>
    <submittedName>
        <fullName evidence="8">RNA polymerase sigma factor</fullName>
    </submittedName>
</protein>
<dbReference type="Pfam" id="PF04542">
    <property type="entry name" value="Sigma70_r2"/>
    <property type="match status" value="1"/>
</dbReference>
<dbReference type="InterPro" id="IPR007627">
    <property type="entry name" value="RNA_pol_sigma70_r2"/>
</dbReference>
<reference evidence="8 9" key="1">
    <citation type="submission" date="2023-11" db="EMBL/GenBank/DDBJ databases">
        <title>Analysis of the Genomes of Mucilaginibacter gossypii cycad 4 and M. sabulilitoris SNA2: microbes with the potential for plant growth promotion.</title>
        <authorList>
            <person name="Hirsch A.M."/>
            <person name="Humm E."/>
            <person name="Rubbi M."/>
            <person name="Del Vecchio G."/>
            <person name="Ha S.M."/>
            <person name="Pellegrini M."/>
            <person name="Gunsalus R.P."/>
        </authorList>
    </citation>
    <scope>NUCLEOTIDE SEQUENCE [LARGE SCALE GENOMIC DNA]</scope>
    <source>
        <strain evidence="8 9">SNA2</strain>
    </source>
</reference>
<dbReference type="Pfam" id="PF08281">
    <property type="entry name" value="Sigma70_r4_2"/>
    <property type="match status" value="1"/>
</dbReference>
<dbReference type="Proteomes" id="UP001324380">
    <property type="component" value="Chromosome"/>
</dbReference>
<gene>
    <name evidence="8" type="ORF">SNE25_05365</name>
</gene>
<evidence type="ECO:0000256" key="5">
    <source>
        <dbReference type="ARBA" id="ARBA00023163"/>
    </source>
</evidence>